<feature type="compositionally biased region" description="Acidic residues" evidence="4">
    <location>
        <begin position="127"/>
        <end position="138"/>
    </location>
</feature>
<feature type="region of interest" description="Disordered" evidence="4">
    <location>
        <begin position="94"/>
        <end position="221"/>
    </location>
</feature>
<keyword evidence="2" id="KW-0863">Zinc-finger</keyword>
<dbReference type="PANTHER" id="PTHR21402:SF5">
    <property type="entry name" value="GAMETOCYTE SPECIFIC FACTOR 1"/>
    <property type="match status" value="1"/>
</dbReference>
<accession>A0A8C3BLX6</accession>
<evidence type="ECO:0000313" key="7">
    <source>
        <dbReference type="Proteomes" id="UP000694556"/>
    </source>
</evidence>
<reference evidence="6" key="1">
    <citation type="submission" date="2025-08" db="UniProtKB">
        <authorList>
            <consortium name="Ensembl"/>
        </authorList>
    </citation>
    <scope>IDENTIFICATION</scope>
</reference>
<keyword evidence="3" id="KW-0862">Zinc</keyword>
<sequence length="221" mass="23602">MATRRGPGPVRARCEELGAGAAVGDPAMEAAAEPEALVQCPYDRSHHVRAARLPYHLVKCQRNNPHVARQLATCPFNARHRVPRAELQGHVASCPNRHQLDGPPEAPSTKPKSPDPPAAWQNPPCQEDWEAELDDLEDAPPFILTVTTGKLHLPSDSSAPAPPRSQPQGTVPPPRAELDFEGPKTAAGGVGGGQGEHFSAPPRKKRHCRAGGGQCPRGKKC</sequence>
<dbReference type="Ensembl" id="ENSCMMT00000009250.1">
    <property type="protein sequence ID" value="ENSCMMP00000008397.1"/>
    <property type="gene ID" value="ENSCMMG00000005335.1"/>
</dbReference>
<keyword evidence="7" id="KW-1185">Reference proteome</keyword>
<dbReference type="AlphaFoldDB" id="A0A8C3BLX6"/>
<evidence type="ECO:0000256" key="2">
    <source>
        <dbReference type="ARBA" id="ARBA00022771"/>
    </source>
</evidence>
<organism evidence="6 7">
    <name type="scientific">Cairina moschata</name>
    <name type="common">Muscovy duck</name>
    <dbReference type="NCBI Taxonomy" id="8855"/>
    <lineage>
        <taxon>Eukaryota</taxon>
        <taxon>Metazoa</taxon>
        <taxon>Chordata</taxon>
        <taxon>Craniata</taxon>
        <taxon>Vertebrata</taxon>
        <taxon>Euteleostomi</taxon>
        <taxon>Archelosauria</taxon>
        <taxon>Archosauria</taxon>
        <taxon>Dinosauria</taxon>
        <taxon>Saurischia</taxon>
        <taxon>Theropoda</taxon>
        <taxon>Coelurosauria</taxon>
        <taxon>Aves</taxon>
        <taxon>Neognathae</taxon>
        <taxon>Galloanserae</taxon>
        <taxon>Anseriformes</taxon>
        <taxon>Anatidae</taxon>
        <taxon>Anatinae</taxon>
        <taxon>Cairina</taxon>
    </lineage>
</organism>
<feature type="domain" description="CHHC U11-48K-type" evidence="5">
    <location>
        <begin position="71"/>
        <end position="98"/>
    </location>
</feature>
<dbReference type="Pfam" id="PF05253">
    <property type="entry name" value="zf-U11-48K"/>
    <property type="match status" value="2"/>
</dbReference>
<dbReference type="GO" id="GO:0008270">
    <property type="term" value="F:zinc ion binding"/>
    <property type="evidence" value="ECO:0007669"/>
    <property type="project" value="UniProtKB-KW"/>
</dbReference>
<reference evidence="6" key="2">
    <citation type="submission" date="2025-09" db="UniProtKB">
        <authorList>
            <consortium name="Ensembl"/>
        </authorList>
    </citation>
    <scope>IDENTIFICATION</scope>
</reference>
<evidence type="ECO:0000256" key="4">
    <source>
        <dbReference type="SAM" id="MobiDB-lite"/>
    </source>
</evidence>
<evidence type="ECO:0000259" key="5">
    <source>
        <dbReference type="PROSITE" id="PS51800"/>
    </source>
</evidence>
<evidence type="ECO:0000256" key="3">
    <source>
        <dbReference type="ARBA" id="ARBA00022833"/>
    </source>
</evidence>
<dbReference type="InterPro" id="IPR051591">
    <property type="entry name" value="UPF0224_FAM112_RNA_Proc"/>
</dbReference>
<evidence type="ECO:0000313" key="6">
    <source>
        <dbReference type="Ensembl" id="ENSCMMP00000008397.1"/>
    </source>
</evidence>
<evidence type="ECO:0000256" key="1">
    <source>
        <dbReference type="ARBA" id="ARBA00022723"/>
    </source>
</evidence>
<dbReference type="Proteomes" id="UP000694556">
    <property type="component" value="Unassembled WGS sequence"/>
</dbReference>
<feature type="compositionally biased region" description="Pro residues" evidence="4">
    <location>
        <begin position="160"/>
        <end position="175"/>
    </location>
</feature>
<dbReference type="SUPFAM" id="SSF57667">
    <property type="entry name" value="beta-beta-alpha zinc fingers"/>
    <property type="match status" value="2"/>
</dbReference>
<dbReference type="InterPro" id="IPR036236">
    <property type="entry name" value="Znf_C2H2_sf"/>
</dbReference>
<dbReference type="PANTHER" id="PTHR21402">
    <property type="entry name" value="GAMETOCYTE SPECIFIC FACTOR 1-RELATED"/>
    <property type="match status" value="1"/>
</dbReference>
<name>A0A8C3BLX6_CAIMO</name>
<keyword evidence="1" id="KW-0479">Metal-binding</keyword>
<proteinExistence type="predicted"/>
<feature type="domain" description="CHHC U11-48K-type" evidence="5">
    <location>
        <begin position="37"/>
        <end position="64"/>
    </location>
</feature>
<dbReference type="PROSITE" id="PS51800">
    <property type="entry name" value="ZF_CHHC_U11_48K"/>
    <property type="match status" value="2"/>
</dbReference>
<protein>
    <recommendedName>
        <fullName evidence="5">CHHC U11-48K-type domain-containing protein</fullName>
    </recommendedName>
</protein>
<dbReference type="InterPro" id="IPR022776">
    <property type="entry name" value="TRM13/UPF0224_CHHC_Znf_dom"/>
</dbReference>